<keyword evidence="2" id="KW-1185">Reference proteome</keyword>
<evidence type="ECO:0000313" key="2">
    <source>
        <dbReference type="Proteomes" id="UP001605036"/>
    </source>
</evidence>
<protein>
    <submittedName>
        <fullName evidence="1">Uncharacterized protein</fullName>
    </submittedName>
</protein>
<evidence type="ECO:0000313" key="1">
    <source>
        <dbReference type="EMBL" id="KAL2610480.1"/>
    </source>
</evidence>
<gene>
    <name evidence="1" type="ORF">R1flu_029053</name>
</gene>
<accession>A0ABD1XNZ9</accession>
<sequence length="73" mass="8078">MDLWLNFEGYGLREQGNKQKEGVAAAERQEELEGDAWSTVAAAAEGGCGPGWGQKRVLSSLPKPRHAYRNKYI</sequence>
<dbReference type="Proteomes" id="UP001605036">
    <property type="component" value="Unassembled WGS sequence"/>
</dbReference>
<reference evidence="1 2" key="1">
    <citation type="submission" date="2024-09" db="EMBL/GenBank/DDBJ databases">
        <title>Chromosome-scale assembly of Riccia fluitans.</title>
        <authorList>
            <person name="Paukszto L."/>
            <person name="Sawicki J."/>
            <person name="Karawczyk K."/>
            <person name="Piernik-Szablinska J."/>
            <person name="Szczecinska M."/>
            <person name="Mazdziarz M."/>
        </authorList>
    </citation>
    <scope>NUCLEOTIDE SEQUENCE [LARGE SCALE GENOMIC DNA]</scope>
    <source>
        <strain evidence="1">Rf_01</strain>
        <tissue evidence="1">Aerial parts of the thallus</tissue>
    </source>
</reference>
<proteinExistence type="predicted"/>
<name>A0ABD1XNZ9_9MARC</name>
<dbReference type="EMBL" id="JBHFFA010000008">
    <property type="protein sequence ID" value="KAL2610480.1"/>
    <property type="molecule type" value="Genomic_DNA"/>
</dbReference>
<comment type="caution">
    <text evidence="1">The sequence shown here is derived from an EMBL/GenBank/DDBJ whole genome shotgun (WGS) entry which is preliminary data.</text>
</comment>
<dbReference type="AlphaFoldDB" id="A0ABD1XNZ9"/>
<organism evidence="1 2">
    <name type="scientific">Riccia fluitans</name>
    <dbReference type="NCBI Taxonomy" id="41844"/>
    <lineage>
        <taxon>Eukaryota</taxon>
        <taxon>Viridiplantae</taxon>
        <taxon>Streptophyta</taxon>
        <taxon>Embryophyta</taxon>
        <taxon>Marchantiophyta</taxon>
        <taxon>Marchantiopsida</taxon>
        <taxon>Marchantiidae</taxon>
        <taxon>Marchantiales</taxon>
        <taxon>Ricciaceae</taxon>
        <taxon>Riccia</taxon>
    </lineage>
</organism>